<proteinExistence type="predicted"/>
<dbReference type="KEGG" id="pchi:PC41400_20840"/>
<reference evidence="1 2" key="1">
    <citation type="submission" date="2018-01" db="EMBL/GenBank/DDBJ databases">
        <title>The whole genome sequencing and assembly of Paenibacillus chitinolyticus KCCM 41400 strain.</title>
        <authorList>
            <person name="Kim J.-Y."/>
            <person name="Park M.-K."/>
            <person name="Lee Y.-J."/>
            <person name="Yi H."/>
            <person name="Bahn Y.-S."/>
            <person name="Kim J.F."/>
            <person name="Lee D.-W."/>
        </authorList>
    </citation>
    <scope>NUCLEOTIDE SEQUENCE [LARGE SCALE GENOMIC DNA]</scope>
    <source>
        <strain evidence="1 2">KCCM 41400</strain>
    </source>
</reference>
<dbReference type="Proteomes" id="UP000288943">
    <property type="component" value="Chromosome"/>
</dbReference>
<protein>
    <submittedName>
        <fullName evidence="1">Uncharacterized protein</fullName>
    </submittedName>
</protein>
<dbReference type="EMBL" id="CP026520">
    <property type="protein sequence ID" value="QAV19972.1"/>
    <property type="molecule type" value="Genomic_DNA"/>
</dbReference>
<gene>
    <name evidence="1" type="ORF">PC41400_20840</name>
</gene>
<organism evidence="1 2">
    <name type="scientific">Paenibacillus chitinolyticus</name>
    <dbReference type="NCBI Taxonomy" id="79263"/>
    <lineage>
        <taxon>Bacteria</taxon>
        <taxon>Bacillati</taxon>
        <taxon>Bacillota</taxon>
        <taxon>Bacilli</taxon>
        <taxon>Bacillales</taxon>
        <taxon>Paenibacillaceae</taxon>
        <taxon>Paenibacillus</taxon>
    </lineage>
</organism>
<name>A0A410X0K0_9BACL</name>
<accession>A0A410X0K0</accession>
<evidence type="ECO:0000313" key="1">
    <source>
        <dbReference type="EMBL" id="QAV19972.1"/>
    </source>
</evidence>
<dbReference type="AlphaFoldDB" id="A0A410X0K0"/>
<sequence>MNDQDFYLLDMKKGNNIRPSATESPLKGAFFHIKMNWGHFNLVSVIKISYKSTLIGVLCLFQNYKIRLMNSKIPI</sequence>
<evidence type="ECO:0000313" key="2">
    <source>
        <dbReference type="Proteomes" id="UP000288943"/>
    </source>
</evidence>